<dbReference type="Proteomes" id="UP000199233">
    <property type="component" value="Unassembled WGS sequence"/>
</dbReference>
<accession>A0A1H9KDP7</accession>
<dbReference type="InterPro" id="IPR000182">
    <property type="entry name" value="GNAT_dom"/>
</dbReference>
<sequence length="183" mass="20959">MQMPNTVFMPGAYLIKEVDAGWERAACAALRREVFCREQQVFEHDDRDAIDEQAIVIAAIACVAGIGERVVGTVRIHRADPLRQPGLWQGSRLAVQQDYRRSAWLGSELIRHAVGRAHARGCTRFLAQVQVQNVKLFQRLHWQGLEAISVQNRPHVLMQAQLEHYPPRHARERCFYTQLREAA</sequence>
<protein>
    <submittedName>
        <fullName evidence="2">Putative N-acetyltransferase, MSMEG_0567 N-terminal domain family</fullName>
    </submittedName>
</protein>
<evidence type="ECO:0000259" key="1">
    <source>
        <dbReference type="PROSITE" id="PS51186"/>
    </source>
</evidence>
<reference evidence="2 3" key="1">
    <citation type="submission" date="2016-10" db="EMBL/GenBank/DDBJ databases">
        <authorList>
            <person name="de Groot N.N."/>
        </authorList>
    </citation>
    <scope>NUCLEOTIDE SEQUENCE [LARGE SCALE GENOMIC DNA]</scope>
    <source>
        <strain evidence="2 3">DSM 25927</strain>
    </source>
</reference>
<dbReference type="NCBIfam" id="TIGR04045">
    <property type="entry name" value="MSMEG_0567_GNAT"/>
    <property type="match status" value="1"/>
</dbReference>
<dbReference type="InterPro" id="IPR024035">
    <property type="entry name" value="MSMEG_0567_GNAT"/>
</dbReference>
<evidence type="ECO:0000313" key="3">
    <source>
        <dbReference type="Proteomes" id="UP000199233"/>
    </source>
</evidence>
<dbReference type="Gene3D" id="3.40.630.30">
    <property type="match status" value="1"/>
</dbReference>
<dbReference type="OrthoDB" id="9796171at2"/>
<name>A0A1H9KDP7_9GAMM</name>
<keyword evidence="3" id="KW-1185">Reference proteome</keyword>
<proteinExistence type="predicted"/>
<dbReference type="CDD" id="cd04301">
    <property type="entry name" value="NAT_SF"/>
    <property type="match status" value="1"/>
</dbReference>
<dbReference type="PROSITE" id="PS51186">
    <property type="entry name" value="GNAT"/>
    <property type="match status" value="1"/>
</dbReference>
<feature type="domain" description="N-acetyltransferase" evidence="1">
    <location>
        <begin position="13"/>
        <end position="163"/>
    </location>
</feature>
<dbReference type="Pfam" id="PF00583">
    <property type="entry name" value="Acetyltransf_1"/>
    <property type="match status" value="1"/>
</dbReference>
<evidence type="ECO:0000313" key="2">
    <source>
        <dbReference type="EMBL" id="SEQ97202.1"/>
    </source>
</evidence>
<dbReference type="STRING" id="489703.SAMN04488038_11357"/>
<dbReference type="GO" id="GO:0016747">
    <property type="term" value="F:acyltransferase activity, transferring groups other than amino-acyl groups"/>
    <property type="evidence" value="ECO:0007669"/>
    <property type="project" value="InterPro"/>
</dbReference>
<dbReference type="InterPro" id="IPR016181">
    <property type="entry name" value="Acyl_CoA_acyltransferase"/>
</dbReference>
<organism evidence="2 3">
    <name type="scientific">Solimonas aquatica</name>
    <dbReference type="NCBI Taxonomy" id="489703"/>
    <lineage>
        <taxon>Bacteria</taxon>
        <taxon>Pseudomonadati</taxon>
        <taxon>Pseudomonadota</taxon>
        <taxon>Gammaproteobacteria</taxon>
        <taxon>Nevskiales</taxon>
        <taxon>Nevskiaceae</taxon>
        <taxon>Solimonas</taxon>
    </lineage>
</organism>
<dbReference type="SUPFAM" id="SSF55729">
    <property type="entry name" value="Acyl-CoA N-acyltransferases (Nat)"/>
    <property type="match status" value="1"/>
</dbReference>
<dbReference type="RefSeq" id="WP_093288775.1">
    <property type="nucleotide sequence ID" value="NZ_FOFS01000013.1"/>
</dbReference>
<gene>
    <name evidence="2" type="ORF">SAMN04488038_11357</name>
</gene>
<dbReference type="AlphaFoldDB" id="A0A1H9KDP7"/>
<keyword evidence="2" id="KW-0808">Transferase</keyword>
<dbReference type="EMBL" id="FOFS01000013">
    <property type="protein sequence ID" value="SEQ97202.1"/>
    <property type="molecule type" value="Genomic_DNA"/>
</dbReference>